<name>A0ABQ5ELD0_9ASTR</name>
<organism evidence="2 3">
    <name type="scientific">Tanacetum coccineum</name>
    <dbReference type="NCBI Taxonomy" id="301880"/>
    <lineage>
        <taxon>Eukaryota</taxon>
        <taxon>Viridiplantae</taxon>
        <taxon>Streptophyta</taxon>
        <taxon>Embryophyta</taxon>
        <taxon>Tracheophyta</taxon>
        <taxon>Spermatophyta</taxon>
        <taxon>Magnoliopsida</taxon>
        <taxon>eudicotyledons</taxon>
        <taxon>Gunneridae</taxon>
        <taxon>Pentapetalae</taxon>
        <taxon>asterids</taxon>
        <taxon>campanulids</taxon>
        <taxon>Asterales</taxon>
        <taxon>Asteraceae</taxon>
        <taxon>Asteroideae</taxon>
        <taxon>Anthemideae</taxon>
        <taxon>Anthemidinae</taxon>
        <taxon>Tanacetum</taxon>
    </lineage>
</organism>
<protein>
    <submittedName>
        <fullName evidence="2">Uncharacterized protein</fullName>
    </submittedName>
</protein>
<comment type="caution">
    <text evidence="2">The sequence shown here is derived from an EMBL/GenBank/DDBJ whole genome shotgun (WGS) entry which is preliminary data.</text>
</comment>
<keyword evidence="3" id="KW-1185">Reference proteome</keyword>
<reference evidence="2" key="1">
    <citation type="journal article" date="2022" name="Int. J. Mol. Sci.">
        <title>Draft Genome of Tanacetum Coccineum: Genomic Comparison of Closely Related Tanacetum-Family Plants.</title>
        <authorList>
            <person name="Yamashiro T."/>
            <person name="Shiraishi A."/>
            <person name="Nakayama K."/>
            <person name="Satake H."/>
        </authorList>
    </citation>
    <scope>NUCLEOTIDE SEQUENCE</scope>
</reference>
<gene>
    <name evidence="2" type="ORF">Tco_0977878</name>
</gene>
<evidence type="ECO:0000313" key="3">
    <source>
        <dbReference type="Proteomes" id="UP001151760"/>
    </source>
</evidence>
<dbReference type="Proteomes" id="UP001151760">
    <property type="component" value="Unassembled WGS sequence"/>
</dbReference>
<sequence>MLWTRKIIHMEITFSMVNAPAVPEHDEAETIHNMSEENKLYFKAKKEAIFLLLTGIGIRLKSTQLLMHATLLMRRGQPLKDYIQQSIHGIVYLLGFTNLMNELQGTNLPIEHACECSNFFTTSTRMVKIDDVNDICAERIAKSANSLALLAAAQPYSNNYYQAPKPQRSNATSSSTRPSASTIHKGKEIAKLVTPQSESVSEEEHDPETSQRE</sequence>
<feature type="region of interest" description="Disordered" evidence="1">
    <location>
        <begin position="161"/>
        <end position="213"/>
    </location>
</feature>
<accession>A0ABQ5ELD0</accession>
<feature type="compositionally biased region" description="Low complexity" evidence="1">
    <location>
        <begin position="168"/>
        <end position="182"/>
    </location>
</feature>
<reference evidence="2" key="2">
    <citation type="submission" date="2022-01" db="EMBL/GenBank/DDBJ databases">
        <authorList>
            <person name="Yamashiro T."/>
            <person name="Shiraishi A."/>
            <person name="Satake H."/>
            <person name="Nakayama K."/>
        </authorList>
    </citation>
    <scope>NUCLEOTIDE SEQUENCE</scope>
</reference>
<dbReference type="EMBL" id="BQNB010016431">
    <property type="protein sequence ID" value="GJT51721.1"/>
    <property type="molecule type" value="Genomic_DNA"/>
</dbReference>
<evidence type="ECO:0000313" key="2">
    <source>
        <dbReference type="EMBL" id="GJT51721.1"/>
    </source>
</evidence>
<proteinExistence type="predicted"/>
<evidence type="ECO:0000256" key="1">
    <source>
        <dbReference type="SAM" id="MobiDB-lite"/>
    </source>
</evidence>